<dbReference type="InterPro" id="IPR057577">
    <property type="entry name" value="Nucleoprot-TPR/MLP1_dom"/>
</dbReference>
<feature type="compositionally biased region" description="Low complexity" evidence="5">
    <location>
        <begin position="1579"/>
        <end position="1591"/>
    </location>
</feature>
<dbReference type="Gene3D" id="1.10.287.1490">
    <property type="match status" value="2"/>
</dbReference>
<evidence type="ECO:0000256" key="1">
    <source>
        <dbReference type="ARBA" id="ARBA00004123"/>
    </source>
</evidence>
<name>Q6MFH6_NEUCS</name>
<dbReference type="Pfam" id="PF07926">
    <property type="entry name" value="TPR_MLP1_2"/>
    <property type="match status" value="1"/>
</dbReference>
<feature type="coiled-coil region" evidence="4">
    <location>
        <begin position="1766"/>
        <end position="1793"/>
    </location>
</feature>
<feature type="compositionally biased region" description="Low complexity" evidence="5">
    <location>
        <begin position="1932"/>
        <end position="1945"/>
    </location>
</feature>
<evidence type="ECO:0000259" key="8">
    <source>
        <dbReference type="Pfam" id="PF25785"/>
    </source>
</evidence>
<dbReference type="SUPFAM" id="SSF57997">
    <property type="entry name" value="Tropomyosin"/>
    <property type="match status" value="1"/>
</dbReference>
<evidence type="ECO:0000256" key="3">
    <source>
        <dbReference type="ARBA" id="ARBA00023242"/>
    </source>
</evidence>
<feature type="coiled-coil region" evidence="4">
    <location>
        <begin position="398"/>
        <end position="495"/>
    </location>
</feature>
<feature type="domain" description="NUA/TPR/MLP1-2-like" evidence="8">
    <location>
        <begin position="469"/>
        <end position="580"/>
    </location>
</feature>
<dbReference type="VEuPathDB" id="FungiDB:NCU04059"/>
<proteinExistence type="predicted"/>
<evidence type="ECO:0000313" key="9">
    <source>
        <dbReference type="EMBL" id="CAE85613.1"/>
    </source>
</evidence>
<evidence type="ECO:0000256" key="4">
    <source>
        <dbReference type="SAM" id="Coils"/>
    </source>
</evidence>
<dbReference type="PANTHER" id="PTHR18898">
    <property type="entry name" value="NUCLEOPROTEIN TPR-RELATED"/>
    <property type="match status" value="1"/>
</dbReference>
<dbReference type="GO" id="GO:0005643">
    <property type="term" value="C:nuclear pore"/>
    <property type="evidence" value="ECO:0007669"/>
    <property type="project" value="TreeGrafter"/>
</dbReference>
<feature type="compositionally biased region" description="Basic and acidic residues" evidence="5">
    <location>
        <begin position="322"/>
        <end position="352"/>
    </location>
</feature>
<comment type="subcellular location">
    <subcellularLocation>
        <location evidence="1">Nucleus</location>
    </subcellularLocation>
</comment>
<feature type="region of interest" description="Disordered" evidence="5">
    <location>
        <begin position="1686"/>
        <end position="1721"/>
    </location>
</feature>
<feature type="region of interest" description="Disordered" evidence="5">
    <location>
        <begin position="917"/>
        <end position="944"/>
    </location>
</feature>
<dbReference type="PANTHER" id="PTHR18898:SF2">
    <property type="entry name" value="NUCLEOPROTEIN TPR"/>
    <property type="match status" value="1"/>
</dbReference>
<accession>Q6MFH6</accession>
<dbReference type="GO" id="GO:0006406">
    <property type="term" value="P:mRNA export from nucleus"/>
    <property type="evidence" value="ECO:0007669"/>
    <property type="project" value="TreeGrafter"/>
</dbReference>
<feature type="coiled-coil region" evidence="4">
    <location>
        <begin position="1208"/>
        <end position="1256"/>
    </location>
</feature>
<dbReference type="Pfam" id="PF25785">
    <property type="entry name" value="TPR"/>
    <property type="match status" value="1"/>
</dbReference>
<feature type="domain" description="Nucleoprotein TPR/MLP1-2" evidence="6">
    <location>
        <begin position="1053"/>
        <end position="1176"/>
    </location>
</feature>
<dbReference type="GO" id="GO:0006606">
    <property type="term" value="P:protein import into nucleus"/>
    <property type="evidence" value="ECO:0007669"/>
    <property type="project" value="InterPro"/>
</dbReference>
<feature type="compositionally biased region" description="Basic and acidic residues" evidence="5">
    <location>
        <begin position="1598"/>
        <end position="1608"/>
    </location>
</feature>
<evidence type="ECO:0000256" key="2">
    <source>
        <dbReference type="ARBA" id="ARBA00023054"/>
    </source>
</evidence>
<keyword evidence="2 4" id="KW-0175">Coiled coil</keyword>
<dbReference type="GO" id="GO:0017056">
    <property type="term" value="F:structural constituent of nuclear pore"/>
    <property type="evidence" value="ECO:0007669"/>
    <property type="project" value="TreeGrafter"/>
</dbReference>
<feature type="compositionally biased region" description="Gly residues" evidence="5">
    <location>
        <begin position="2008"/>
        <end position="2044"/>
    </location>
</feature>
<organism evidence="9">
    <name type="scientific">Neurospora crassa</name>
    <dbReference type="NCBI Taxonomy" id="5141"/>
    <lineage>
        <taxon>Eukaryota</taxon>
        <taxon>Fungi</taxon>
        <taxon>Dikarya</taxon>
        <taxon>Ascomycota</taxon>
        <taxon>Pezizomycotina</taxon>
        <taxon>Sordariomycetes</taxon>
        <taxon>Sordariomycetidae</taxon>
        <taxon>Sordariales</taxon>
        <taxon>Sordariaceae</taxon>
        <taxon>Neurospora</taxon>
    </lineage>
</organism>
<gene>
    <name evidence="9" type="ORF">B2C22.040</name>
</gene>
<feature type="compositionally biased region" description="Low complexity" evidence="5">
    <location>
        <begin position="1702"/>
        <end position="1716"/>
    </location>
</feature>
<feature type="domain" description="Nucleoprotein TPR/MPL1" evidence="7">
    <location>
        <begin position="167"/>
        <end position="244"/>
    </location>
</feature>
<feature type="coiled-coil region" evidence="4">
    <location>
        <begin position="554"/>
        <end position="597"/>
    </location>
</feature>
<keyword evidence="3" id="KW-0539">Nucleus</keyword>
<feature type="compositionally biased region" description="Low complexity" evidence="5">
    <location>
        <begin position="1952"/>
        <end position="1991"/>
    </location>
</feature>
<protein>
    <submittedName>
        <fullName evidence="9">Related to nucleoprotein TPR</fullName>
    </submittedName>
</protein>
<feature type="region of interest" description="Disordered" evidence="5">
    <location>
        <begin position="1833"/>
        <end position="2115"/>
    </location>
</feature>
<evidence type="ECO:0000259" key="6">
    <source>
        <dbReference type="Pfam" id="PF07926"/>
    </source>
</evidence>
<reference evidence="9" key="1">
    <citation type="submission" date="2003-12" db="EMBL/GenBank/DDBJ databases">
        <authorList>
            <person name="Schulte U."/>
            <person name="Aign V."/>
            <person name="Hoheisel J."/>
            <person name="Brandt P."/>
            <person name="Fartmann B."/>
            <person name="Holland R."/>
            <person name="Nyakatura G."/>
            <person name="Mewes H.W."/>
            <person name="Mannhaupt G."/>
        </authorList>
    </citation>
    <scope>NUCLEOTIDE SEQUENCE</scope>
</reference>
<sequence length="2115" mass="234324">MAAAEVDVGYLSTQVGVPEPDLNTALTAPTPDLVKTIFQAVIAKIRALEEDKFQLGIELEGAIRSSESRCEQFKATTDKALKEVDELQNELQTLKSSGSTSLSEIETLRARIASLETSNRETLAIVDSKTQANATLAEELQTQHKKILKLNQEVTSLNQAVQTAQTAANSAKYREEALKQELEHAKRTNDWLDNELKTKNAEAIKFRKEKGARIAELQRLNEDANSTIESLTRSEQVLRKRLQEAQDKAEETLTKVQQLQEAAARTEEGFKQELESAKRLVELKDQQSETHRNRLKEVELRLEQIKDDHANEIRRIRRELEQEKEDHAQTEQRAQELQNEVDRIKASSDLRGRSPGTGPQTPKGDGSFAATRAGSPFGTPLSIRGRAGQRATDALEELYNVKGQLAGEKRRCKKLQEELDDAVAMLEAKMPEIDELNAESERLKNETIQMSQLLEQSYEERDLAVKTQRKAEAAAATAQAEVKILRGQLRDLSTQVHVLCFNIHAQEKGLDKLTEEEAAKFERLKRGEVSENALDDMSDTHQYITEKFVAFTNIYELQEKNQELLRVVRDLADKMENEEAMAEKQQAAQDHEEVQQLRLVVTTLQDEVKSITVRMKSYMTERDMFRRMLQQRANPAEIRAALGEDVSQREVLTSIEQNSTEDADLAAAYRELQAQYDSYRNDQTTERKSLKEQIDKLSSEKGSLQAEIAKVSSQLTLATERYSMLESNFKAAQSENQQLQKRNQALSESGVKQDLRVQQIAEDLVEARGLAESLRSENANLKAEKNLWKTIQERLSQDNESLAQEKARLNTLLTNQQSLLNERELSESEAKRRQQTQIDALEAELSTTKRKLSEEMEESKKIQLRKEFDAQQYQKRIDELTTMISQVKEENVAAKTTRDHLQARVSELEVELRNAQERADRLRPLPTARAQPAEQGSAEDDSQARIEELENEVQDLKNNIDLLNAQLENAKQQCDNFKQLSREMEEELTSANETQEQYRQQMDADLAAKESRINELQQRVEGLTVELGNSNSELNMLRDSQADVARKFEDKERMLNSEIARLKDEEERYKETFKFHQQDLRAQAEIATKAQQDYEQELVKHAEAAKSLQQLREEHNQLKTYSAQWRAEAESAKLSLTQSEQSWEERRQQLEQEIAEIKARRDDLTAQNKLLHQQLDGVTSQISALKQSRSAMDESAEGTQISANDTAIEGLRELNNYLRREKEILEVQFDLKVQEANRLQQQLEYSQSQLDEARLKLDQERRSQADSARNSLTHKELMDKLNELNLIRESNVTLRNENLRIQAQLAMKNRKIEDLENRIQPLEARISELELDKSFKEAEVKQLQEARDGLQKRIESILSKYGQADPQEVEQLKASVESLQAEREAFKQTEAALEEKLKEAETNLETERTNWKNMRARLAEDFKTRFGNVKTQRNELAAEKQALQTTLDAANERLSAVEKDLESARQDLANLQAQNTQLQEQHAQAAAAAAAASAEQTVPAAVPAAAPAEQDPQLLQQLDALRQELESVKSQKAALETELESLKAELATAIAERDEARAEVARLQSSTHGTDTEMQDVEAPAQPASAPAPAQEGTGLSDEERKALEERIAAAEAKAAEFEAKAKDLEERADAIVKQRSEKMKTALNKRLAESKEAMEKQTQDERQKLQAEYDLKLQQELAILKAEQQSGVSQNGVPATPAKPPTAQTAQTPGAGTPGLPDLANLTDQQTRELISSNQVIMGIIKSNVKKNIAAESKKVREELEVVVKAEYEQKIASAKEQAAALTEKKSALRLNMLDRQLKTEKAKTAVVETAAKETPQKPVVEVWEVAKVAKPAAPPPAPPAATLPAPLSRSQRARKSMTKHTNDGSDAAAVVVKPAPGEEIKPQIPPTPTNKAAPAPARQGSIVGGQVVGNPFGQPGANQSPVTSQPPANPFGAAPQQQQNAQPQQPPATNPFGAPQAQQPGQQQPGQQQQQGGQFPGAQQQQNQNQQGNRTGLPVTARGGANNARGGRGAYGAQGRGGQGPRGRGGFGGRGGANAAQGGGGMNPHAGEFQPGQQAAGNKRPRGDGEGGNQGGPKRARGGANVGGGGGGAGGGAGAGAGAAGGGGNAGPGAGAA</sequence>
<feature type="region of interest" description="Disordered" evidence="5">
    <location>
        <begin position="1562"/>
        <end position="1608"/>
    </location>
</feature>
<feature type="coiled-coil region" evidence="4">
    <location>
        <begin position="70"/>
        <end position="97"/>
    </location>
</feature>
<evidence type="ECO:0000259" key="7">
    <source>
        <dbReference type="Pfam" id="PF25481"/>
    </source>
</evidence>
<feature type="compositionally biased region" description="Gly residues" evidence="5">
    <location>
        <begin position="2082"/>
        <end position="2115"/>
    </location>
</feature>
<evidence type="ECO:0000256" key="5">
    <source>
        <dbReference type="SAM" id="MobiDB-lite"/>
    </source>
</evidence>
<dbReference type="InterPro" id="IPR057974">
    <property type="entry name" value="NUA/TPR/MLP1-2-like_dom"/>
</dbReference>
<feature type="region of interest" description="Disordered" evidence="5">
    <location>
        <begin position="322"/>
        <end position="388"/>
    </location>
</feature>
<dbReference type="Pfam" id="PF25481">
    <property type="entry name" value="Nucleoprot-TPR"/>
    <property type="match status" value="1"/>
</dbReference>
<dbReference type="InterPro" id="IPR012929">
    <property type="entry name" value="Nucleoprot-TPR/MLP1-2_dom"/>
</dbReference>
<feature type="compositionally biased region" description="Pro residues" evidence="5">
    <location>
        <begin position="1834"/>
        <end position="1843"/>
    </location>
</feature>
<reference evidence="9" key="2">
    <citation type="submission" date="2003-12" db="EMBL/GenBank/DDBJ databases">
        <authorList>
            <person name="German Neurospora genome project"/>
        </authorList>
    </citation>
    <scope>NUCLEOTIDE SEQUENCE</scope>
</reference>
<dbReference type="EMBL" id="BX897679">
    <property type="protein sequence ID" value="CAE85613.1"/>
    <property type="molecule type" value="Genomic_DNA"/>
</dbReference>